<dbReference type="Proteomes" id="UP000595140">
    <property type="component" value="Unassembled WGS sequence"/>
</dbReference>
<feature type="transmembrane region" description="Helical" evidence="8">
    <location>
        <begin position="230"/>
        <end position="251"/>
    </location>
</feature>
<dbReference type="GO" id="GO:0016020">
    <property type="term" value="C:membrane"/>
    <property type="evidence" value="ECO:0007669"/>
    <property type="project" value="UniProtKB-SubCell"/>
</dbReference>
<evidence type="ECO:0000313" key="11">
    <source>
        <dbReference type="Proteomes" id="UP000595140"/>
    </source>
</evidence>
<evidence type="ECO:0000259" key="9">
    <source>
        <dbReference type="Pfam" id="PF01490"/>
    </source>
</evidence>
<feature type="transmembrane region" description="Helical" evidence="8">
    <location>
        <begin position="399"/>
        <end position="419"/>
    </location>
</feature>
<dbReference type="GO" id="GO:0006865">
    <property type="term" value="P:amino acid transport"/>
    <property type="evidence" value="ECO:0007669"/>
    <property type="project" value="UniProtKB-KW"/>
</dbReference>
<feature type="region of interest" description="Disordered" evidence="7">
    <location>
        <begin position="1"/>
        <end position="22"/>
    </location>
</feature>
<evidence type="ECO:0000256" key="4">
    <source>
        <dbReference type="ARBA" id="ARBA00022970"/>
    </source>
</evidence>
<sequence>MQQSLGLDVETGNVDSKHDEDGRMKRTGTIVTASAHIITAIIGSGVLSLAWAIAQLGSVAGPIAMVAFAIITLYTSLLLVDCYRSPDGKRNYTYMDAVRTHLGGVKVKLCGLAQYATLIGISIGYTITTALSLAAIVRTNCCHKHGREDEDCRPSKQKFILMFGAVQVLLSQIPNFHQLSFLSLIAALMSFAYSSIGLVLSAVKIANGADGKTSTIGMPVGANNSGTDKMFNTFSALGNIALAFAFSSVLIEIQDTLKSSSKEKRVMKHASTIGITISGIFYLLCGTLGYVAFGNGAPGNILTDNHGFYDPYWLVTAANACVVIHLVGAYQVFTQPVFALAESWSRTRWPHSPLEYDVRVPLGGNLRLSVFRLVWRTAYVAFTTLVAMIFPFFNAILGLLGAMAFWPLAIFFPVEMYIVQAKISRLSFRWIWLQALSYFCLIVSVLAAVGSVRDLTKSVMNFKPFE</sequence>
<evidence type="ECO:0000256" key="3">
    <source>
        <dbReference type="ARBA" id="ARBA00022692"/>
    </source>
</evidence>
<evidence type="ECO:0000256" key="8">
    <source>
        <dbReference type="SAM" id="Phobius"/>
    </source>
</evidence>
<evidence type="ECO:0000256" key="7">
    <source>
        <dbReference type="SAM" id="MobiDB-lite"/>
    </source>
</evidence>
<organism evidence="10 11">
    <name type="scientific">Cuscuta campestris</name>
    <dbReference type="NCBI Taxonomy" id="132261"/>
    <lineage>
        <taxon>Eukaryota</taxon>
        <taxon>Viridiplantae</taxon>
        <taxon>Streptophyta</taxon>
        <taxon>Embryophyta</taxon>
        <taxon>Tracheophyta</taxon>
        <taxon>Spermatophyta</taxon>
        <taxon>Magnoliopsida</taxon>
        <taxon>eudicotyledons</taxon>
        <taxon>Gunneridae</taxon>
        <taxon>Pentapetalae</taxon>
        <taxon>asterids</taxon>
        <taxon>lamiids</taxon>
        <taxon>Solanales</taxon>
        <taxon>Convolvulaceae</taxon>
        <taxon>Cuscuteae</taxon>
        <taxon>Cuscuta</taxon>
        <taxon>Cuscuta subgen. Grammica</taxon>
        <taxon>Cuscuta sect. Cleistogrammica</taxon>
    </lineage>
</organism>
<dbReference type="PANTHER" id="PTHR48017">
    <property type="entry name" value="OS05G0424000 PROTEIN-RELATED"/>
    <property type="match status" value="1"/>
</dbReference>
<name>A0A484LZ64_9ASTE</name>
<dbReference type="OrthoDB" id="40134at2759"/>
<feature type="transmembrane region" description="Helical" evidence="8">
    <location>
        <begin position="272"/>
        <end position="292"/>
    </location>
</feature>
<feature type="transmembrane region" description="Helical" evidence="8">
    <location>
        <begin position="30"/>
        <end position="53"/>
    </location>
</feature>
<evidence type="ECO:0000256" key="2">
    <source>
        <dbReference type="ARBA" id="ARBA00022448"/>
    </source>
</evidence>
<evidence type="ECO:0000256" key="1">
    <source>
        <dbReference type="ARBA" id="ARBA00004370"/>
    </source>
</evidence>
<keyword evidence="5 8" id="KW-1133">Transmembrane helix</keyword>
<evidence type="ECO:0000256" key="6">
    <source>
        <dbReference type="ARBA" id="ARBA00023136"/>
    </source>
</evidence>
<protein>
    <recommendedName>
        <fullName evidence="9">Amino acid transporter transmembrane domain-containing protein</fullName>
    </recommendedName>
</protein>
<evidence type="ECO:0000256" key="5">
    <source>
        <dbReference type="ARBA" id="ARBA00022989"/>
    </source>
</evidence>
<feature type="transmembrane region" description="Helical" evidence="8">
    <location>
        <begin position="179"/>
        <end position="203"/>
    </location>
</feature>
<dbReference type="Pfam" id="PF01490">
    <property type="entry name" value="Aa_trans"/>
    <property type="match status" value="1"/>
</dbReference>
<dbReference type="EMBL" id="OOIL02002240">
    <property type="protein sequence ID" value="VFQ81863.1"/>
    <property type="molecule type" value="Genomic_DNA"/>
</dbReference>
<accession>A0A484LZ64</accession>
<proteinExistence type="predicted"/>
<reference evidence="10 11" key="1">
    <citation type="submission" date="2018-04" db="EMBL/GenBank/DDBJ databases">
        <authorList>
            <person name="Vogel A."/>
        </authorList>
    </citation>
    <scope>NUCLEOTIDE SEQUENCE [LARGE SCALE GENOMIC DNA]</scope>
</reference>
<keyword evidence="2" id="KW-0813">Transport</keyword>
<feature type="transmembrane region" description="Helical" evidence="8">
    <location>
        <begin position="373"/>
        <end position="393"/>
    </location>
</feature>
<feature type="transmembrane region" description="Helical" evidence="8">
    <location>
        <begin position="59"/>
        <end position="80"/>
    </location>
</feature>
<keyword evidence="6 8" id="KW-0472">Membrane</keyword>
<keyword evidence="3 8" id="KW-0812">Transmembrane</keyword>
<gene>
    <name evidence="10" type="ORF">CCAM_LOCUS23639</name>
</gene>
<comment type="subcellular location">
    <subcellularLocation>
        <location evidence="1">Membrane</location>
    </subcellularLocation>
</comment>
<feature type="domain" description="Amino acid transporter transmembrane" evidence="9">
    <location>
        <begin position="27"/>
        <end position="452"/>
    </location>
</feature>
<feature type="transmembrane region" description="Helical" evidence="8">
    <location>
        <begin position="312"/>
        <end position="333"/>
    </location>
</feature>
<keyword evidence="11" id="KW-1185">Reference proteome</keyword>
<dbReference type="AlphaFoldDB" id="A0A484LZ64"/>
<dbReference type="InterPro" id="IPR013057">
    <property type="entry name" value="AA_transpt_TM"/>
</dbReference>
<evidence type="ECO:0000313" key="10">
    <source>
        <dbReference type="EMBL" id="VFQ81863.1"/>
    </source>
</evidence>
<keyword evidence="4" id="KW-0029">Amino-acid transport</keyword>
<feature type="transmembrane region" description="Helical" evidence="8">
    <location>
        <begin position="431"/>
        <end position="452"/>
    </location>
</feature>